<sequence>MRGIIDPGGQMVNALDRLYLAAHLPTLIIWGDQDGIIPVEHAYAAHEAIETSRLEILEGVGHFPHVESPDVFTDVLLDFMESTKPASTRHEALRDVLIEGS</sequence>
<dbReference type="PANTHER" id="PTHR43689:SF8">
    <property type="entry name" value="ALPHA_BETA-HYDROLASES SUPERFAMILY PROTEIN"/>
    <property type="match status" value="1"/>
</dbReference>
<dbReference type="Pfam" id="PF00561">
    <property type="entry name" value="Abhydrolase_1"/>
    <property type="match status" value="1"/>
</dbReference>
<evidence type="ECO:0000313" key="2">
    <source>
        <dbReference type="EMBL" id="GAG03122.1"/>
    </source>
</evidence>
<dbReference type="Gene3D" id="3.40.50.1820">
    <property type="entry name" value="alpha/beta hydrolase"/>
    <property type="match status" value="1"/>
</dbReference>
<reference evidence="2" key="1">
    <citation type="journal article" date="2014" name="Front. Microbiol.">
        <title>High frequency of phylogenetically diverse reductive dehalogenase-homologous genes in deep subseafloor sedimentary metagenomes.</title>
        <authorList>
            <person name="Kawai M."/>
            <person name="Futagami T."/>
            <person name="Toyoda A."/>
            <person name="Takaki Y."/>
            <person name="Nishi S."/>
            <person name="Hori S."/>
            <person name="Arai W."/>
            <person name="Tsubouchi T."/>
            <person name="Morono Y."/>
            <person name="Uchiyama I."/>
            <person name="Ito T."/>
            <person name="Fujiyama A."/>
            <person name="Inagaki F."/>
            <person name="Takami H."/>
        </authorList>
    </citation>
    <scope>NUCLEOTIDE SEQUENCE</scope>
    <source>
        <strain evidence="2">Expedition CK06-06</strain>
    </source>
</reference>
<name>X0UV94_9ZZZZ</name>
<dbReference type="AlphaFoldDB" id="X0UV94"/>
<organism evidence="2">
    <name type="scientific">marine sediment metagenome</name>
    <dbReference type="NCBI Taxonomy" id="412755"/>
    <lineage>
        <taxon>unclassified sequences</taxon>
        <taxon>metagenomes</taxon>
        <taxon>ecological metagenomes</taxon>
    </lineage>
</organism>
<proteinExistence type="predicted"/>
<protein>
    <recommendedName>
        <fullName evidence="1">AB hydrolase-1 domain-containing protein</fullName>
    </recommendedName>
</protein>
<evidence type="ECO:0000259" key="1">
    <source>
        <dbReference type="Pfam" id="PF00561"/>
    </source>
</evidence>
<gene>
    <name evidence="2" type="ORF">S01H1_41999</name>
</gene>
<accession>X0UV94</accession>
<dbReference type="InterPro" id="IPR029058">
    <property type="entry name" value="AB_hydrolase_fold"/>
</dbReference>
<dbReference type="InterPro" id="IPR000073">
    <property type="entry name" value="AB_hydrolase_1"/>
</dbReference>
<dbReference type="SUPFAM" id="SSF53474">
    <property type="entry name" value="alpha/beta-Hydrolases"/>
    <property type="match status" value="1"/>
</dbReference>
<dbReference type="EMBL" id="BARS01026660">
    <property type="protein sequence ID" value="GAG03122.1"/>
    <property type="molecule type" value="Genomic_DNA"/>
</dbReference>
<dbReference type="PANTHER" id="PTHR43689">
    <property type="entry name" value="HYDROLASE"/>
    <property type="match status" value="1"/>
</dbReference>
<feature type="domain" description="AB hydrolase-1" evidence="1">
    <location>
        <begin position="13"/>
        <end position="69"/>
    </location>
</feature>
<comment type="caution">
    <text evidence="2">The sequence shown here is derived from an EMBL/GenBank/DDBJ whole genome shotgun (WGS) entry which is preliminary data.</text>
</comment>